<evidence type="ECO:0000313" key="1">
    <source>
        <dbReference type="EMBL" id="KAG5447466.1"/>
    </source>
</evidence>
<name>A0A3R7FME7_CLOSI</name>
<dbReference type="OrthoDB" id="6248045at2759"/>
<reference evidence="1 2" key="2">
    <citation type="journal article" date="2021" name="Genomics">
        <title>High-quality reference genome for Clonorchis sinensis.</title>
        <authorList>
            <person name="Young N.D."/>
            <person name="Stroehlein A.J."/>
            <person name="Kinkar L."/>
            <person name="Wang T."/>
            <person name="Sohn W.M."/>
            <person name="Chang B.C.H."/>
            <person name="Kaur P."/>
            <person name="Weisz D."/>
            <person name="Dudchenko O."/>
            <person name="Aiden E.L."/>
            <person name="Korhonen P.K."/>
            <person name="Gasser R.B."/>
        </authorList>
    </citation>
    <scope>NUCLEOTIDE SEQUENCE [LARGE SCALE GENOMIC DNA]</scope>
    <source>
        <strain evidence="1">Cs-k2</strain>
    </source>
</reference>
<accession>A0A3R7FME7</accession>
<proteinExistence type="predicted"/>
<dbReference type="Proteomes" id="UP000286415">
    <property type="component" value="Unassembled WGS sequence"/>
</dbReference>
<dbReference type="InParanoid" id="A0A3R7FME7"/>
<keyword evidence="2" id="KW-1185">Reference proteome</keyword>
<evidence type="ECO:0000313" key="2">
    <source>
        <dbReference type="Proteomes" id="UP000286415"/>
    </source>
</evidence>
<dbReference type="AlphaFoldDB" id="A0A3R7FME7"/>
<dbReference type="EMBL" id="NIRI02000042">
    <property type="protein sequence ID" value="KAG5447466.1"/>
    <property type="molecule type" value="Genomic_DNA"/>
</dbReference>
<comment type="caution">
    <text evidence="1">The sequence shown here is derived from an EMBL/GenBank/DDBJ whole genome shotgun (WGS) entry which is preliminary data.</text>
</comment>
<protein>
    <submittedName>
        <fullName evidence="1">Uncharacterized protein</fullName>
    </submittedName>
</protein>
<sequence length="166" mass="19077">MCTNFRLWATRITQGYFYSKILLSLGLSASLNVPFSFESVVPLRNTLHTSTFIGLVVMTDEQAEERDKVINRIKLAPTIPPKWLVERSEETLVNLDYLTEVYKEARRLRYREEGRLSAAESGSNVKAAAPPFRERKSPYVTEQDKLVYRNPSEIVRSLEKPDQPVP</sequence>
<gene>
    <name evidence="1" type="ORF">CSKR_107513</name>
</gene>
<reference evidence="1 2" key="1">
    <citation type="journal article" date="2018" name="Biotechnol. Adv.">
        <title>Improved genomic resources and new bioinformatic workflow for the carcinogenic parasite Clonorchis sinensis: Biotechnological implications.</title>
        <authorList>
            <person name="Wang D."/>
            <person name="Korhonen P.K."/>
            <person name="Gasser R.B."/>
            <person name="Young N.D."/>
        </authorList>
    </citation>
    <scope>NUCLEOTIDE SEQUENCE [LARGE SCALE GENOMIC DNA]</scope>
    <source>
        <strain evidence="1">Cs-k2</strain>
    </source>
</reference>
<organism evidence="1 2">
    <name type="scientific">Clonorchis sinensis</name>
    <name type="common">Chinese liver fluke</name>
    <dbReference type="NCBI Taxonomy" id="79923"/>
    <lineage>
        <taxon>Eukaryota</taxon>
        <taxon>Metazoa</taxon>
        <taxon>Spiralia</taxon>
        <taxon>Lophotrochozoa</taxon>
        <taxon>Platyhelminthes</taxon>
        <taxon>Trematoda</taxon>
        <taxon>Digenea</taxon>
        <taxon>Opisthorchiida</taxon>
        <taxon>Opisthorchiata</taxon>
        <taxon>Opisthorchiidae</taxon>
        <taxon>Clonorchis</taxon>
    </lineage>
</organism>